<evidence type="ECO:0000313" key="1">
    <source>
        <dbReference type="EMBL" id="SEB57970.1"/>
    </source>
</evidence>
<name>A0A1H4KHG1_9MICO</name>
<dbReference type="RefSeq" id="WP_091181226.1">
    <property type="nucleotide sequence ID" value="NZ_FNRY01000001.1"/>
</dbReference>
<dbReference type="Gene3D" id="3.30.530.20">
    <property type="match status" value="1"/>
</dbReference>
<protein>
    <recommendedName>
        <fullName evidence="3">Polyketide cyclase / dehydrase and lipid transport</fullName>
    </recommendedName>
</protein>
<dbReference type="CDD" id="cd07820">
    <property type="entry name" value="SRPBCC_3"/>
    <property type="match status" value="1"/>
</dbReference>
<dbReference type="OrthoDB" id="9801773at2"/>
<dbReference type="SUPFAM" id="SSF55961">
    <property type="entry name" value="Bet v1-like"/>
    <property type="match status" value="1"/>
</dbReference>
<reference evidence="1 2" key="1">
    <citation type="submission" date="2016-10" db="EMBL/GenBank/DDBJ databases">
        <authorList>
            <person name="de Groot N.N."/>
        </authorList>
    </citation>
    <scope>NUCLEOTIDE SEQUENCE [LARGE SCALE GENOMIC DNA]</scope>
    <source>
        <strain evidence="1 2">DSM 21799</strain>
    </source>
</reference>
<dbReference type="STRING" id="640635.SAMN04489806_1172"/>
<dbReference type="EMBL" id="FNRY01000001">
    <property type="protein sequence ID" value="SEB57970.1"/>
    <property type="molecule type" value="Genomic_DNA"/>
</dbReference>
<accession>A0A1H4KHG1</accession>
<keyword evidence="2" id="KW-1185">Reference proteome</keyword>
<evidence type="ECO:0000313" key="2">
    <source>
        <dbReference type="Proteomes" id="UP000199183"/>
    </source>
</evidence>
<gene>
    <name evidence="1" type="ORF">SAMN04489806_1172</name>
</gene>
<dbReference type="AlphaFoldDB" id="A0A1H4KHG1"/>
<organism evidence="1 2">
    <name type="scientific">Paramicrobacterium humi</name>
    <dbReference type="NCBI Taxonomy" id="640635"/>
    <lineage>
        <taxon>Bacteria</taxon>
        <taxon>Bacillati</taxon>
        <taxon>Actinomycetota</taxon>
        <taxon>Actinomycetes</taxon>
        <taxon>Micrococcales</taxon>
        <taxon>Microbacteriaceae</taxon>
        <taxon>Paramicrobacterium</taxon>
    </lineage>
</organism>
<evidence type="ECO:0008006" key="3">
    <source>
        <dbReference type="Google" id="ProtNLM"/>
    </source>
</evidence>
<dbReference type="InterPro" id="IPR023393">
    <property type="entry name" value="START-like_dom_sf"/>
</dbReference>
<dbReference type="Proteomes" id="UP000199183">
    <property type="component" value="Unassembled WGS sequence"/>
</dbReference>
<proteinExistence type="predicted"/>
<sequence length="111" mass="12491">MASTFTLITECSADAESVTWRARHFGIWFTMTSRITALERPIRFVDEQVKGPFTVFVHEHSFEQLPGGSRMTDTITLGSPLLGRLAERLILVPYLRRLVASRNAVLISALI</sequence>